<dbReference type="KEGG" id="asau:88172526"/>
<gene>
    <name evidence="1" type="ORF">PUMCH_001461</name>
</gene>
<proteinExistence type="predicted"/>
<evidence type="ECO:0000313" key="1">
    <source>
        <dbReference type="EMBL" id="WPK24196.1"/>
    </source>
</evidence>
<dbReference type="Proteomes" id="UP001338582">
    <property type="component" value="Chromosome 2"/>
</dbReference>
<dbReference type="GeneID" id="88172526"/>
<organism evidence="1 2">
    <name type="scientific">Australozyma saopauloensis</name>
    <dbReference type="NCBI Taxonomy" id="291208"/>
    <lineage>
        <taxon>Eukaryota</taxon>
        <taxon>Fungi</taxon>
        <taxon>Dikarya</taxon>
        <taxon>Ascomycota</taxon>
        <taxon>Saccharomycotina</taxon>
        <taxon>Pichiomycetes</taxon>
        <taxon>Metschnikowiaceae</taxon>
        <taxon>Australozyma</taxon>
    </lineage>
</organism>
<protein>
    <submittedName>
        <fullName evidence="1">Uncharacterized protein</fullName>
    </submittedName>
</protein>
<dbReference type="RefSeq" id="XP_062876579.1">
    <property type="nucleotide sequence ID" value="XM_063020509.1"/>
</dbReference>
<dbReference type="AlphaFoldDB" id="A0AAX4H6R4"/>
<keyword evidence="2" id="KW-1185">Reference proteome</keyword>
<reference evidence="1 2" key="1">
    <citation type="submission" date="2023-10" db="EMBL/GenBank/DDBJ databases">
        <title>Draft Genome Sequence of Candida saopaulonensis from a very Premature Infant with Sepsis.</title>
        <authorList>
            <person name="Ning Y."/>
            <person name="Dai R."/>
            <person name="Xiao M."/>
            <person name="Xu Y."/>
            <person name="Yan Q."/>
            <person name="Zhang L."/>
        </authorList>
    </citation>
    <scope>NUCLEOTIDE SEQUENCE [LARGE SCALE GENOMIC DNA]</scope>
    <source>
        <strain evidence="1 2">19XY460</strain>
    </source>
</reference>
<dbReference type="EMBL" id="CP138895">
    <property type="protein sequence ID" value="WPK24196.1"/>
    <property type="molecule type" value="Genomic_DNA"/>
</dbReference>
<sequence length="155" mass="17420">MMPDACIPTQIRLAATAHSGGNSAGRQSMSLNFCTHCSLCSDSTDVAVDVENHLSYIRQEYHHLLHLHTFPFPSLSRNLDVSAQNPQICGSRFTRQTSRTPPITTTTERALRHSHHNSIAVLNRVYKPRSERFNFAPAVFSSAQKLNLKHISFVY</sequence>
<accession>A0AAX4H6R4</accession>
<evidence type="ECO:0000313" key="2">
    <source>
        <dbReference type="Proteomes" id="UP001338582"/>
    </source>
</evidence>
<name>A0AAX4H6R4_9ASCO</name>